<accession>A0A0D2M2Y1</accession>
<protein>
    <submittedName>
        <fullName evidence="1">Uncharacterized protein</fullName>
    </submittedName>
</protein>
<dbReference type="KEGG" id="mng:MNEG_12305"/>
<reference evidence="1 2" key="1">
    <citation type="journal article" date="2013" name="BMC Genomics">
        <title>Reconstruction of the lipid metabolism for the microalga Monoraphidium neglectum from its genome sequence reveals characteristics suitable for biofuel production.</title>
        <authorList>
            <person name="Bogen C."/>
            <person name="Al-Dilaimi A."/>
            <person name="Albersmeier A."/>
            <person name="Wichmann J."/>
            <person name="Grundmann M."/>
            <person name="Rupp O."/>
            <person name="Lauersen K.J."/>
            <person name="Blifernez-Klassen O."/>
            <person name="Kalinowski J."/>
            <person name="Goesmann A."/>
            <person name="Mussgnug J.H."/>
            <person name="Kruse O."/>
        </authorList>
    </citation>
    <scope>NUCLEOTIDE SEQUENCE [LARGE SCALE GENOMIC DNA]</scope>
    <source>
        <strain evidence="1 2">SAG 48.87</strain>
    </source>
</reference>
<keyword evidence="2" id="KW-1185">Reference proteome</keyword>
<gene>
    <name evidence="1" type="ORF">MNEG_12305</name>
</gene>
<dbReference type="GeneID" id="25729654"/>
<evidence type="ECO:0000313" key="2">
    <source>
        <dbReference type="Proteomes" id="UP000054498"/>
    </source>
</evidence>
<evidence type="ECO:0000313" key="1">
    <source>
        <dbReference type="EMBL" id="KIY95656.1"/>
    </source>
</evidence>
<dbReference type="AlphaFoldDB" id="A0A0D2M2Y1"/>
<dbReference type="EMBL" id="KK103396">
    <property type="protein sequence ID" value="KIY95656.1"/>
    <property type="molecule type" value="Genomic_DNA"/>
</dbReference>
<name>A0A0D2M2Y1_9CHLO</name>
<dbReference type="Proteomes" id="UP000054498">
    <property type="component" value="Unassembled WGS sequence"/>
</dbReference>
<organism evidence="1 2">
    <name type="scientific">Monoraphidium neglectum</name>
    <dbReference type="NCBI Taxonomy" id="145388"/>
    <lineage>
        <taxon>Eukaryota</taxon>
        <taxon>Viridiplantae</taxon>
        <taxon>Chlorophyta</taxon>
        <taxon>core chlorophytes</taxon>
        <taxon>Chlorophyceae</taxon>
        <taxon>CS clade</taxon>
        <taxon>Sphaeropleales</taxon>
        <taxon>Selenastraceae</taxon>
        <taxon>Monoraphidium</taxon>
    </lineage>
</organism>
<proteinExistence type="predicted"/>
<sequence length="82" mass="8974">MADQSSVARLIEELTTPDGYGRHIDGIVDDELGQRLATLKSMLKFDATLVAHAHAVLFERLAAPEVEPASDWRRATGSRVPC</sequence>
<dbReference type="RefSeq" id="XP_013894676.1">
    <property type="nucleotide sequence ID" value="XM_014039222.1"/>
</dbReference>